<dbReference type="AlphaFoldDB" id="A0A1U7JFT5"/>
<protein>
    <submittedName>
        <fullName evidence="1">Uncharacterized protein</fullName>
    </submittedName>
</protein>
<comment type="caution">
    <text evidence="1">The sequence shown here is derived from an EMBL/GenBank/DDBJ whole genome shotgun (WGS) entry which is preliminary data.</text>
</comment>
<dbReference type="EMBL" id="LVVZ01000019">
    <property type="protein sequence ID" value="OKL43603.1"/>
    <property type="molecule type" value="Genomic_DNA"/>
</dbReference>
<dbReference type="Proteomes" id="UP000185783">
    <property type="component" value="Unassembled WGS sequence"/>
</dbReference>
<organism evidence="1 2">
    <name type="scientific">Pseudovibrio exalbescens</name>
    <dbReference type="NCBI Taxonomy" id="197461"/>
    <lineage>
        <taxon>Bacteria</taxon>
        <taxon>Pseudomonadati</taxon>
        <taxon>Pseudomonadota</taxon>
        <taxon>Alphaproteobacteria</taxon>
        <taxon>Hyphomicrobiales</taxon>
        <taxon>Stappiaceae</taxon>
        <taxon>Pseudovibrio</taxon>
    </lineage>
</organism>
<reference evidence="1 2" key="1">
    <citation type="submission" date="2016-03" db="EMBL/GenBank/DDBJ databases">
        <title>Genome sequence of Nesiotobacter sp. nov., a moderately halophilic alphaproteobacterium isolated from the Yellow Sea, China.</title>
        <authorList>
            <person name="Zhang G."/>
            <person name="Zhang R."/>
        </authorList>
    </citation>
    <scope>NUCLEOTIDE SEQUENCE [LARGE SCALE GENOMIC DNA]</scope>
    <source>
        <strain evidence="1 2">WB1-6</strain>
    </source>
</reference>
<proteinExistence type="predicted"/>
<keyword evidence="2" id="KW-1185">Reference proteome</keyword>
<name>A0A1U7JFT5_9HYPH</name>
<evidence type="ECO:0000313" key="1">
    <source>
        <dbReference type="EMBL" id="OKL43603.1"/>
    </source>
</evidence>
<accession>A0A1U7JFT5</accession>
<evidence type="ECO:0000313" key="2">
    <source>
        <dbReference type="Proteomes" id="UP000185783"/>
    </source>
</evidence>
<gene>
    <name evidence="1" type="ORF">A3843_13335</name>
</gene>
<sequence length="187" mass="20367">MSATAITLSPSEAASITNSAAKGDRAVTYAMPEDYLDVTLAPAADSISDDPLDSDLSIWVGEVELNNEKQIWVELIDAHGEVIYDSQVQENETHMLPDGRALVVRARGVEAPVLATTSSTVEKDQARIETNAERIVVTHQNVETTQTNASIEFVKEQPVHPLHRQSFMERAGENGETVKKALVSLVN</sequence>